<name>A0AAD0AF06_FAUOS</name>
<keyword evidence="1" id="KW-0472">Membrane</keyword>
<evidence type="ECO:0000313" key="2">
    <source>
        <dbReference type="EMBL" id="ATQ83679.1"/>
    </source>
</evidence>
<sequence>MPNQSTKSAVSTSDAIQAQTGLVNHSPLPLSAQTTLAPQTTLATQTSPVNGLMVYTTGLLLYPTQARDKKNHRILSMIFFVLGVLVIFRLTHG</sequence>
<accession>A0AAD0AF06</accession>
<keyword evidence="1" id="KW-0812">Transmembrane</keyword>
<dbReference type="EMBL" id="CP024176">
    <property type="protein sequence ID" value="ATQ83679.1"/>
    <property type="molecule type" value="Genomic_DNA"/>
</dbReference>
<organism evidence="2">
    <name type="scientific">Faucicola osloensis</name>
    <name type="common">Moraxella osloensis</name>
    <dbReference type="NCBI Taxonomy" id="34062"/>
    <lineage>
        <taxon>Bacteria</taxon>
        <taxon>Pseudomonadati</taxon>
        <taxon>Pseudomonadota</taxon>
        <taxon>Gammaproteobacteria</taxon>
        <taxon>Moraxellales</taxon>
        <taxon>Moraxellaceae</taxon>
        <taxon>Faucicola</taxon>
    </lineage>
</organism>
<proteinExistence type="predicted"/>
<protein>
    <submittedName>
        <fullName evidence="2">Uncharacterized protein</fullName>
    </submittedName>
</protein>
<dbReference type="AlphaFoldDB" id="A0AAD0AF06"/>
<evidence type="ECO:0000256" key="1">
    <source>
        <dbReference type="SAM" id="Phobius"/>
    </source>
</evidence>
<gene>
    <name evidence="2" type="ORF">YHS_07485</name>
</gene>
<reference evidence="2" key="1">
    <citation type="submission" date="2017-11" db="EMBL/GenBank/DDBJ databases">
        <title>Complete Genome Sequence from Moraxella oslensis YHS isolated from human skin.</title>
        <authorList>
            <person name="Lee K."/>
            <person name="Lim J.Y."/>
            <person name="Hwang I."/>
        </authorList>
    </citation>
    <scope>NUCLEOTIDE SEQUENCE</scope>
    <source>
        <strain evidence="2">YHS</strain>
    </source>
</reference>
<feature type="transmembrane region" description="Helical" evidence="1">
    <location>
        <begin position="74"/>
        <end position="91"/>
    </location>
</feature>
<keyword evidence="1" id="KW-1133">Transmembrane helix</keyword>